<evidence type="ECO:0000256" key="4">
    <source>
        <dbReference type="PIRNR" id="PIRNR015965"/>
    </source>
</evidence>
<keyword evidence="2" id="KW-0677">Repeat</keyword>
<evidence type="ECO:0000313" key="9">
    <source>
        <dbReference type="Proteomes" id="UP000613580"/>
    </source>
</evidence>
<dbReference type="Pfam" id="PF17781">
    <property type="entry name" value="RPN1_RPN2_N"/>
    <property type="match status" value="1"/>
</dbReference>
<dbReference type="Proteomes" id="UP000613580">
    <property type="component" value="Unassembled WGS sequence"/>
</dbReference>
<feature type="compositionally biased region" description="Acidic residues" evidence="5">
    <location>
        <begin position="40"/>
        <end position="51"/>
    </location>
</feature>
<protein>
    <recommendedName>
        <fullName evidence="4">26S proteasome regulatory subunit RPN1</fullName>
    </recommendedName>
</protein>
<feature type="domain" description="26S proteasome non-ATPase regulatory subunit RPN1 C-terminal" evidence="7">
    <location>
        <begin position="927"/>
        <end position="980"/>
    </location>
</feature>
<dbReference type="InterPro" id="IPR002015">
    <property type="entry name" value="Proteasome/cyclosome_rpt"/>
</dbReference>
<evidence type="ECO:0000256" key="3">
    <source>
        <dbReference type="ARBA" id="ARBA00022942"/>
    </source>
</evidence>
<feature type="compositionally biased region" description="Basic and acidic residues" evidence="5">
    <location>
        <begin position="708"/>
        <end position="719"/>
    </location>
</feature>
<feature type="compositionally biased region" description="Basic and acidic residues" evidence="5">
    <location>
        <begin position="669"/>
        <end position="680"/>
    </location>
</feature>
<dbReference type="Pfam" id="PF18051">
    <property type="entry name" value="RPN1_C"/>
    <property type="match status" value="1"/>
</dbReference>
<accession>A0A8H6SLT7</accession>
<dbReference type="GO" id="GO:0030234">
    <property type="term" value="F:enzyme regulator activity"/>
    <property type="evidence" value="ECO:0007669"/>
    <property type="project" value="UniProtKB-UniRule"/>
</dbReference>
<evidence type="ECO:0000256" key="1">
    <source>
        <dbReference type="ARBA" id="ARBA00005460"/>
    </source>
</evidence>
<evidence type="ECO:0000259" key="6">
    <source>
        <dbReference type="Pfam" id="PF17781"/>
    </source>
</evidence>
<feature type="region of interest" description="Disordered" evidence="5">
    <location>
        <begin position="1"/>
        <end position="51"/>
    </location>
</feature>
<dbReference type="InterPro" id="IPR041433">
    <property type="entry name" value="RPN1_C"/>
</dbReference>
<dbReference type="Gene3D" id="1.25.10.10">
    <property type="entry name" value="Leucine-rich Repeat Variant"/>
    <property type="match status" value="1"/>
</dbReference>
<comment type="caution">
    <text evidence="8">The sequence shown here is derived from an EMBL/GenBank/DDBJ whole genome shotgun (WGS) entry which is preliminary data.</text>
</comment>
<dbReference type="InterPro" id="IPR016024">
    <property type="entry name" value="ARM-type_fold"/>
</dbReference>
<evidence type="ECO:0000256" key="5">
    <source>
        <dbReference type="SAM" id="MobiDB-lite"/>
    </source>
</evidence>
<dbReference type="InterPro" id="IPR016643">
    <property type="entry name" value="26S_Psome_Rpn1"/>
</dbReference>
<proteinExistence type="inferred from homology"/>
<dbReference type="GO" id="GO:0043161">
    <property type="term" value="P:proteasome-mediated ubiquitin-dependent protein catabolic process"/>
    <property type="evidence" value="ECO:0007669"/>
    <property type="project" value="TreeGrafter"/>
</dbReference>
<dbReference type="InterPro" id="IPR011989">
    <property type="entry name" value="ARM-like"/>
</dbReference>
<keyword evidence="9" id="KW-1185">Reference proteome</keyword>
<feature type="compositionally biased region" description="Basic and acidic residues" evidence="5">
    <location>
        <begin position="13"/>
        <end position="39"/>
    </location>
</feature>
<dbReference type="AlphaFoldDB" id="A0A8H6SLT7"/>
<dbReference type="SUPFAM" id="SSF48371">
    <property type="entry name" value="ARM repeat"/>
    <property type="match status" value="1"/>
</dbReference>
<feature type="domain" description="RPN1 N-terminal" evidence="6">
    <location>
        <begin position="58"/>
        <end position="396"/>
    </location>
</feature>
<dbReference type="EMBL" id="JACAZE010000013">
    <property type="protein sequence ID" value="KAF7300627.1"/>
    <property type="molecule type" value="Genomic_DNA"/>
</dbReference>
<dbReference type="OrthoDB" id="10252509at2759"/>
<evidence type="ECO:0000259" key="7">
    <source>
        <dbReference type="Pfam" id="PF18051"/>
    </source>
</evidence>
<dbReference type="GO" id="GO:0008540">
    <property type="term" value="C:proteasome regulatory particle, base subcomplex"/>
    <property type="evidence" value="ECO:0007669"/>
    <property type="project" value="UniProtKB-UniRule"/>
</dbReference>
<dbReference type="Pfam" id="PF01851">
    <property type="entry name" value="PC_rep"/>
    <property type="match status" value="2"/>
</dbReference>
<feature type="compositionally biased region" description="Low complexity" evidence="5">
    <location>
        <begin position="681"/>
        <end position="707"/>
    </location>
</feature>
<sequence length="988" mass="108565">MPSNPTDFAISVKSDDPKKKDKEEGSSKLPNGKDKKKDGENDDAEDLSEEDQQLKNELEMLAERLKESNADLYRPALETLRTLIRSSTSSMTSVPKPLKFLHPLYPDLQTLYETWPASENKARIRASLFADILSVLAMTYSDTQPRGTLRYRLLAAQMRPAGSPLSDPGSWGHEYVRHLAAELGDEYNIREQEEEEDDKGAAAVPKVPGTIDDLRALAKECAVFLLDHNAEPDAIDLLQELEMVEESVALVDKNTYIRVCQYLLGCVNLLPPPDDIAFLRTAHSIYVRQSKFPEALAIAIRLGDQNLIREDFHTPANPQMKRQLAFILARAQIPIDWLRPPSENPDEEVDIEELLSEDIRECLSNSRLSGHLREFGKELGVSDPKSLEEVYKTHLENTRPNALANVDSARGNLAGTFVNAFVNAGYGNDKLMVEAEEGNSWVYKNKDHGMMSAAASLGVSLLWDTDVGLSHIDKYTYSAEEYIKAGALLASGILSSGIRTEADLAKGLIAEYVDNKSVPLKTSAIVGLGLAYAGAQRQDLLELLIPHISDDVTMEIAGLAALSLGFIFVSSENGEITGTILQVLMEKAERADKSLDEKWARFMALGLGLLYLGLQDASDTTIETLKAIDHPIAKTAQVIVEACAFAGTGNVLKIQAMLHYCDEHIVEKKEEKKDEKKDDATAAPATGAGANAAAPAPAATDASATTPKEGETKEEPKKQDDTFQSFAVLAVSLISMGEEIGAEMALRQFHHLMHYGEPVIRKAVPLAIGLNSVSNPQLPILDTLSKYSHDNDLAVALNAIFAMGLVGAGTNNARLAQMLRQLAGYYYKEPDCLFMVRVAQGLVHMGKGTIGLNPFFLDRNVMHRPAVAGLLAVLTAFTDAKHFILDKYHWLLYLLVPAMYPRFLITVDEELNSKPVTVRVGQALDVVGQAGKPRTISGFQTHQTPVRLATTERAELATEEWIPFAPVLEGIVILQKNPGWETEDKMEM</sequence>
<keyword evidence="3 4" id="KW-0647">Proteasome</keyword>
<dbReference type="GO" id="GO:0005634">
    <property type="term" value="C:nucleus"/>
    <property type="evidence" value="ECO:0007669"/>
    <property type="project" value="TreeGrafter"/>
</dbReference>
<dbReference type="PIRSF" id="PIRSF015965">
    <property type="entry name" value="26S_Psome_Rpn1"/>
    <property type="match status" value="1"/>
</dbReference>
<gene>
    <name evidence="8" type="ORF">HMN09_00947900</name>
</gene>
<name>A0A8H6SLT7_MYCCL</name>
<dbReference type="InterPro" id="IPR040892">
    <property type="entry name" value="RPN1_N"/>
</dbReference>
<comment type="function">
    <text evidence="4">Acts as a regulatory subunit of the 26 proteasome which is involved in the ATP-dependent degradation of ubiquitinated proteins.</text>
</comment>
<dbReference type="PANTHER" id="PTHR10943">
    <property type="entry name" value="26S PROTEASOME NON-ATPASE REGULATORY SUBUNIT"/>
    <property type="match status" value="1"/>
</dbReference>
<reference evidence="8" key="1">
    <citation type="submission" date="2020-05" db="EMBL/GenBank/DDBJ databases">
        <title>Mycena genomes resolve the evolution of fungal bioluminescence.</title>
        <authorList>
            <person name="Tsai I.J."/>
        </authorList>
    </citation>
    <scope>NUCLEOTIDE SEQUENCE</scope>
    <source>
        <strain evidence="8">110903Hualien_Pintung</strain>
    </source>
</reference>
<dbReference type="PANTHER" id="PTHR10943:SF1">
    <property type="entry name" value="26S PROTEASOME NON-ATPASE REGULATORY SUBUNIT 2"/>
    <property type="match status" value="1"/>
</dbReference>
<evidence type="ECO:0000256" key="2">
    <source>
        <dbReference type="ARBA" id="ARBA00022737"/>
    </source>
</evidence>
<dbReference type="GO" id="GO:0034515">
    <property type="term" value="C:proteasome storage granule"/>
    <property type="evidence" value="ECO:0007669"/>
    <property type="project" value="TreeGrafter"/>
</dbReference>
<comment type="similarity">
    <text evidence="1 4">Belongs to the proteasome subunit S2 family.</text>
</comment>
<feature type="region of interest" description="Disordered" evidence="5">
    <location>
        <begin position="669"/>
        <end position="719"/>
    </location>
</feature>
<organism evidence="8 9">
    <name type="scientific">Mycena chlorophos</name>
    <name type="common">Agaric fungus</name>
    <name type="synonym">Agaricus chlorophos</name>
    <dbReference type="NCBI Taxonomy" id="658473"/>
    <lineage>
        <taxon>Eukaryota</taxon>
        <taxon>Fungi</taxon>
        <taxon>Dikarya</taxon>
        <taxon>Basidiomycota</taxon>
        <taxon>Agaricomycotina</taxon>
        <taxon>Agaricomycetes</taxon>
        <taxon>Agaricomycetidae</taxon>
        <taxon>Agaricales</taxon>
        <taxon>Marasmiineae</taxon>
        <taxon>Mycenaceae</taxon>
        <taxon>Mycena</taxon>
    </lineage>
</organism>
<dbReference type="GO" id="GO:0042176">
    <property type="term" value="P:regulation of protein catabolic process"/>
    <property type="evidence" value="ECO:0007669"/>
    <property type="project" value="InterPro"/>
</dbReference>
<evidence type="ECO:0000313" key="8">
    <source>
        <dbReference type="EMBL" id="KAF7300627.1"/>
    </source>
</evidence>